<evidence type="ECO:0000313" key="1">
    <source>
        <dbReference type="EMBL" id="PRX90841.1"/>
    </source>
</evidence>
<dbReference type="AlphaFoldDB" id="A0A2T0PPL5"/>
<accession>A0A2T0PPL5</accession>
<evidence type="ECO:0000313" key="2">
    <source>
        <dbReference type="Proteomes" id="UP000237846"/>
    </source>
</evidence>
<sequence>MALSEAAWNAMLNELGPLAVYASLHDADPGAAGDNELSGGSPAYARQSVTFGAASGAQIGITNDPIFAVPAGATVSHFGLWSASSGGTFYGGGALSASEVFGAQGTYTLTAATVTGL</sequence>
<organism evidence="1 2">
    <name type="scientific">Allonocardiopsis opalescens</name>
    <dbReference type="NCBI Taxonomy" id="1144618"/>
    <lineage>
        <taxon>Bacteria</taxon>
        <taxon>Bacillati</taxon>
        <taxon>Actinomycetota</taxon>
        <taxon>Actinomycetes</taxon>
        <taxon>Streptosporangiales</taxon>
        <taxon>Allonocardiopsis</taxon>
    </lineage>
</organism>
<gene>
    <name evidence="1" type="ORF">CLV72_11637</name>
</gene>
<dbReference type="Proteomes" id="UP000237846">
    <property type="component" value="Unassembled WGS sequence"/>
</dbReference>
<proteinExistence type="predicted"/>
<comment type="caution">
    <text evidence="1">The sequence shown here is derived from an EMBL/GenBank/DDBJ whole genome shotgun (WGS) entry which is preliminary data.</text>
</comment>
<dbReference type="Pfam" id="PF23140">
    <property type="entry name" value="Gp80"/>
    <property type="match status" value="1"/>
</dbReference>
<dbReference type="RefSeq" id="WP_106253786.1">
    <property type="nucleotide sequence ID" value="NZ_PVZC01000016.1"/>
</dbReference>
<dbReference type="EMBL" id="PVZC01000016">
    <property type="protein sequence ID" value="PRX90841.1"/>
    <property type="molecule type" value="Genomic_DNA"/>
</dbReference>
<name>A0A2T0PPL5_9ACTN</name>
<keyword evidence="2" id="KW-1185">Reference proteome</keyword>
<protein>
    <submittedName>
        <fullName evidence="1">Uncharacterized protein</fullName>
    </submittedName>
</protein>
<dbReference type="InterPro" id="IPR056908">
    <property type="entry name" value="Gp80-like"/>
</dbReference>
<reference evidence="1 2" key="1">
    <citation type="submission" date="2018-03" db="EMBL/GenBank/DDBJ databases">
        <title>Genomic Encyclopedia of Archaeal and Bacterial Type Strains, Phase II (KMG-II): from individual species to whole genera.</title>
        <authorList>
            <person name="Goeker M."/>
        </authorList>
    </citation>
    <scope>NUCLEOTIDE SEQUENCE [LARGE SCALE GENOMIC DNA]</scope>
    <source>
        <strain evidence="1 2">DSM 45601</strain>
    </source>
</reference>
<dbReference type="OrthoDB" id="3433976at2"/>